<dbReference type="eggNOG" id="KOG4302">
    <property type="taxonomic scope" value="Eukaryota"/>
</dbReference>
<dbReference type="STRING" id="3880.G7L972"/>
<sequence>MASTHPFLSPSGTTRGDSLLHQLQAIWDETGEWSDTDRDNMLLQIEQEYSEIYHRKVEDTIKHKDYLNKVLDDFQSEIANIASSLGEDYVSFSRGKGTLKQQLANIIPVVEDLRFKKKERVKEILEIKSQISQIRAEKAGCGQSKGVTDQDVDQCDLTMEKLGKLKSHLNELQNEKNIRHQKVKSHISTISELSAVMSIDISEILNGIHPSLNDSSNGAQQSISDETLARLNESVLLLKQEKQQSLQKVQFLEELWDFMGITTDEQKAVCDDVIGLISASVDEVSIHGSLSNDIVKQVDVEVQRLQVLNPSKMKEFVFKRQKELAFKRQNELEEIHRGAHMDMDAKAARQILTDLIGNIDMSELLQGMDKQIRKAKEQAQSRRDIIDRVAEWKSAAEEEKWLDEYERRAEKARILVTQIPSMVENLTTKVKTWETNEEKSFLYEKVPLLNSLHEYNVQRQLREEEKRKSREQKQVNEQLAVEQEAVSGSGSATKKPSEPEHSC</sequence>
<dbReference type="EMBL" id="PSQE01000008">
    <property type="protein sequence ID" value="RHN39569.1"/>
    <property type="molecule type" value="Genomic_DNA"/>
</dbReference>
<dbReference type="GO" id="GO:0000226">
    <property type="term" value="P:microtubule cytoskeleton organization"/>
    <property type="evidence" value="ECO:0000318"/>
    <property type="project" value="GO_Central"/>
</dbReference>
<keyword evidence="4" id="KW-0206">Cytoskeleton</keyword>
<evidence type="ECO:0000313" key="7">
    <source>
        <dbReference type="EMBL" id="RHN39569.1"/>
    </source>
</evidence>
<gene>
    <name evidence="8" type="primary">11445679</name>
    <name evidence="6" type="ordered locus">MTR_8g023220</name>
    <name evidence="7" type="ORF">MtrunA17_Chr8g0345241</name>
</gene>
<proteinExistence type="inferred from homology"/>
<evidence type="ECO:0000256" key="4">
    <source>
        <dbReference type="ARBA" id="ARBA00023212"/>
    </source>
</evidence>
<dbReference type="GO" id="GO:0005737">
    <property type="term" value="C:cytoplasm"/>
    <property type="evidence" value="ECO:0000318"/>
    <property type="project" value="GO_Central"/>
</dbReference>
<dbReference type="AlphaFoldDB" id="G7L972"/>
<evidence type="ECO:0000256" key="1">
    <source>
        <dbReference type="ARBA" id="ARBA00004245"/>
    </source>
</evidence>
<evidence type="ECO:0000313" key="8">
    <source>
        <dbReference type="EnsemblPlants" id="AET01926"/>
    </source>
</evidence>
<feature type="compositionally biased region" description="Basic and acidic residues" evidence="5">
    <location>
        <begin position="462"/>
        <end position="474"/>
    </location>
</feature>
<comment type="similarity">
    <text evidence="2">Belongs to the MAP65/ASE1 family.</text>
</comment>
<dbReference type="Pfam" id="PF03999">
    <property type="entry name" value="MAP65_ASE1"/>
    <property type="match status" value="1"/>
</dbReference>
<accession>G7L972</accession>
<dbReference type="HOGENOM" id="CLU_011760_1_0_1"/>
<dbReference type="InterPro" id="IPR007145">
    <property type="entry name" value="MAP65_Ase1_PRC1"/>
</dbReference>
<reference evidence="10" key="4">
    <citation type="journal article" date="2018" name="Nat. Plants">
        <title>Whole-genome landscape of Medicago truncatula symbiotic genes.</title>
        <authorList>
            <person name="Pecrix Y."/>
            <person name="Staton S.E."/>
            <person name="Sallet E."/>
            <person name="Lelandais-Briere C."/>
            <person name="Moreau S."/>
            <person name="Carrere S."/>
            <person name="Blein T."/>
            <person name="Jardinaud M.F."/>
            <person name="Latrasse D."/>
            <person name="Zouine M."/>
            <person name="Zahm M."/>
            <person name="Kreplak J."/>
            <person name="Mayjonade B."/>
            <person name="Satge C."/>
            <person name="Perez M."/>
            <person name="Cauet S."/>
            <person name="Marande W."/>
            <person name="Chantry-Darmon C."/>
            <person name="Lopez-Roques C."/>
            <person name="Bouchez O."/>
            <person name="Berard A."/>
            <person name="Debelle F."/>
            <person name="Munos S."/>
            <person name="Bendahmane A."/>
            <person name="Berges H."/>
            <person name="Niebel A."/>
            <person name="Buitink J."/>
            <person name="Frugier F."/>
            <person name="Benhamed M."/>
            <person name="Crespi M."/>
            <person name="Gouzy J."/>
            <person name="Gamas P."/>
        </authorList>
    </citation>
    <scope>NUCLEOTIDE SEQUENCE [LARGE SCALE GENOMIC DNA]</scope>
    <source>
        <strain evidence="10">cv. Jemalong A17</strain>
    </source>
</reference>
<dbReference type="GO" id="GO:0008017">
    <property type="term" value="F:microtubule binding"/>
    <property type="evidence" value="ECO:0000318"/>
    <property type="project" value="GO_Central"/>
</dbReference>
<protein>
    <submittedName>
        <fullName evidence="6">Microtubule associated protein, MAP65/ASE1 family protein</fullName>
    </submittedName>
    <submittedName>
        <fullName evidence="7">Putative microtubule-associated protein, MAP65/Ase1/PRC1</fullName>
    </submittedName>
</protein>
<evidence type="ECO:0000313" key="6">
    <source>
        <dbReference type="EMBL" id="AET01926.1"/>
    </source>
</evidence>
<dbReference type="Proteomes" id="UP000265566">
    <property type="component" value="Chromosome 8"/>
</dbReference>
<dbReference type="EnsemblPlants" id="AET01926">
    <property type="protein sequence ID" value="AET01926"/>
    <property type="gene ID" value="MTR_8g023220"/>
</dbReference>
<name>G7L972_MEDTR</name>
<dbReference type="PANTHER" id="PTHR19321">
    <property type="entry name" value="PROTEIN REGULATOR OF CYTOKINESIS 1 PRC1-RELATED"/>
    <property type="match status" value="1"/>
</dbReference>
<keyword evidence="3" id="KW-0493">Microtubule</keyword>
<keyword evidence="4" id="KW-0963">Cytoplasm</keyword>
<dbReference type="OrthoDB" id="642895at2759"/>
<dbReference type="Proteomes" id="UP000002051">
    <property type="component" value="Chromosome 8"/>
</dbReference>
<evidence type="ECO:0000313" key="10">
    <source>
        <dbReference type="Proteomes" id="UP000265566"/>
    </source>
</evidence>
<reference evidence="8" key="3">
    <citation type="submission" date="2015-04" db="UniProtKB">
        <authorList>
            <consortium name="EnsemblPlants"/>
        </authorList>
    </citation>
    <scope>IDENTIFICATION</scope>
    <source>
        <strain evidence="8">cv. Jemalong A17</strain>
    </source>
</reference>
<comment type="subcellular location">
    <subcellularLocation>
        <location evidence="1">Cytoplasm</location>
        <location evidence="1">Cytoskeleton</location>
    </subcellularLocation>
</comment>
<evidence type="ECO:0000256" key="2">
    <source>
        <dbReference type="ARBA" id="ARBA00006187"/>
    </source>
</evidence>
<dbReference type="GO" id="GO:0005819">
    <property type="term" value="C:spindle"/>
    <property type="evidence" value="ECO:0000318"/>
    <property type="project" value="GO_Central"/>
</dbReference>
<reference evidence="6 9" key="1">
    <citation type="journal article" date="2011" name="Nature">
        <title>The Medicago genome provides insight into the evolution of rhizobial symbioses.</title>
        <authorList>
            <person name="Young N.D."/>
            <person name="Debelle F."/>
            <person name="Oldroyd G.E."/>
            <person name="Geurts R."/>
            <person name="Cannon S.B."/>
            <person name="Udvardi M.K."/>
            <person name="Benedito V.A."/>
            <person name="Mayer K.F."/>
            <person name="Gouzy J."/>
            <person name="Schoof H."/>
            <person name="Van de Peer Y."/>
            <person name="Proost S."/>
            <person name="Cook D.R."/>
            <person name="Meyers B.C."/>
            <person name="Spannagl M."/>
            <person name="Cheung F."/>
            <person name="De Mita S."/>
            <person name="Krishnakumar V."/>
            <person name="Gundlach H."/>
            <person name="Zhou S."/>
            <person name="Mudge J."/>
            <person name="Bharti A.K."/>
            <person name="Murray J.D."/>
            <person name="Naoumkina M.A."/>
            <person name="Rosen B."/>
            <person name="Silverstein K.A."/>
            <person name="Tang H."/>
            <person name="Rombauts S."/>
            <person name="Zhao P.X."/>
            <person name="Zhou P."/>
            <person name="Barbe V."/>
            <person name="Bardou P."/>
            <person name="Bechner M."/>
            <person name="Bellec A."/>
            <person name="Berger A."/>
            <person name="Berges H."/>
            <person name="Bidwell S."/>
            <person name="Bisseling T."/>
            <person name="Choisne N."/>
            <person name="Couloux A."/>
            <person name="Denny R."/>
            <person name="Deshpande S."/>
            <person name="Dai X."/>
            <person name="Doyle J.J."/>
            <person name="Dudez A.M."/>
            <person name="Farmer A.D."/>
            <person name="Fouteau S."/>
            <person name="Franken C."/>
            <person name="Gibelin C."/>
            <person name="Gish J."/>
            <person name="Goldstein S."/>
            <person name="Gonzalez A.J."/>
            <person name="Green P.J."/>
            <person name="Hallab A."/>
            <person name="Hartog M."/>
            <person name="Hua A."/>
            <person name="Humphray S.J."/>
            <person name="Jeong D.H."/>
            <person name="Jing Y."/>
            <person name="Jocker A."/>
            <person name="Kenton S.M."/>
            <person name="Kim D.J."/>
            <person name="Klee K."/>
            <person name="Lai H."/>
            <person name="Lang C."/>
            <person name="Lin S."/>
            <person name="Macmil S.L."/>
            <person name="Magdelenat G."/>
            <person name="Matthews L."/>
            <person name="McCorrison J."/>
            <person name="Monaghan E.L."/>
            <person name="Mun J.H."/>
            <person name="Najar F.Z."/>
            <person name="Nicholson C."/>
            <person name="Noirot C."/>
            <person name="O'Bleness M."/>
            <person name="Paule C.R."/>
            <person name="Poulain J."/>
            <person name="Prion F."/>
            <person name="Qin B."/>
            <person name="Qu C."/>
            <person name="Retzel E.F."/>
            <person name="Riddle C."/>
            <person name="Sallet E."/>
            <person name="Samain S."/>
            <person name="Samson N."/>
            <person name="Sanders I."/>
            <person name="Saurat O."/>
            <person name="Scarpelli C."/>
            <person name="Schiex T."/>
            <person name="Segurens B."/>
            <person name="Severin A.J."/>
            <person name="Sherrier D.J."/>
            <person name="Shi R."/>
            <person name="Sims S."/>
            <person name="Singer S.R."/>
            <person name="Sinharoy S."/>
            <person name="Sterck L."/>
            <person name="Viollet A."/>
            <person name="Wang B.B."/>
            <person name="Wang K."/>
            <person name="Wang M."/>
            <person name="Wang X."/>
            <person name="Warfsmann J."/>
            <person name="Weissenbach J."/>
            <person name="White D.D."/>
            <person name="White J.D."/>
            <person name="Wiley G.B."/>
            <person name="Wincker P."/>
            <person name="Xing Y."/>
            <person name="Yang L."/>
            <person name="Yao Z."/>
            <person name="Ying F."/>
            <person name="Zhai J."/>
            <person name="Zhou L."/>
            <person name="Zuber A."/>
            <person name="Denarie J."/>
            <person name="Dixon R.A."/>
            <person name="May G.D."/>
            <person name="Schwartz D.C."/>
            <person name="Rogers J."/>
            <person name="Quetier F."/>
            <person name="Town C.D."/>
            <person name="Roe B.A."/>
        </authorList>
    </citation>
    <scope>NUCLEOTIDE SEQUENCE [LARGE SCALE GENOMIC DNA]</scope>
    <source>
        <strain evidence="6">A17</strain>
        <strain evidence="8 9">cv. Jemalong A17</strain>
    </source>
</reference>
<feature type="region of interest" description="Disordered" evidence="5">
    <location>
        <begin position="462"/>
        <end position="503"/>
    </location>
</feature>
<dbReference type="PANTHER" id="PTHR19321:SF4">
    <property type="entry name" value="65-KDA MICROTUBULE-ASSOCIATED PROTEIN 5"/>
    <property type="match status" value="1"/>
</dbReference>
<dbReference type="KEGG" id="mtr:11445679"/>
<reference evidence="7" key="5">
    <citation type="journal article" date="2018" name="Nat. Plants">
        <title>Whole-genome landscape of Medicago truncatula symbiotic genes.</title>
        <authorList>
            <person name="Pecrix Y."/>
            <person name="Gamas P."/>
            <person name="Carrere S."/>
        </authorList>
    </citation>
    <scope>NUCLEOTIDE SEQUENCE</scope>
    <source>
        <tissue evidence="7">Leaves</tissue>
    </source>
</reference>
<evidence type="ECO:0000256" key="5">
    <source>
        <dbReference type="SAM" id="MobiDB-lite"/>
    </source>
</evidence>
<dbReference type="EMBL" id="CM001224">
    <property type="protein sequence ID" value="AET01926.1"/>
    <property type="molecule type" value="Genomic_DNA"/>
</dbReference>
<dbReference type="OMA" id="WRQVSEI"/>
<evidence type="ECO:0000313" key="9">
    <source>
        <dbReference type="Proteomes" id="UP000002051"/>
    </source>
</evidence>
<evidence type="ECO:0000256" key="3">
    <source>
        <dbReference type="ARBA" id="ARBA00022701"/>
    </source>
</evidence>
<dbReference type="Gene3D" id="1.20.58.1520">
    <property type="match status" value="1"/>
</dbReference>
<dbReference type="GO" id="GO:0005874">
    <property type="term" value="C:microtubule"/>
    <property type="evidence" value="ECO:0007669"/>
    <property type="project" value="UniProtKB-KW"/>
</dbReference>
<organism evidence="6 9">
    <name type="scientific">Medicago truncatula</name>
    <name type="common">Barrel medic</name>
    <name type="synonym">Medicago tribuloides</name>
    <dbReference type="NCBI Taxonomy" id="3880"/>
    <lineage>
        <taxon>Eukaryota</taxon>
        <taxon>Viridiplantae</taxon>
        <taxon>Streptophyta</taxon>
        <taxon>Embryophyta</taxon>
        <taxon>Tracheophyta</taxon>
        <taxon>Spermatophyta</taxon>
        <taxon>Magnoliopsida</taxon>
        <taxon>eudicotyledons</taxon>
        <taxon>Gunneridae</taxon>
        <taxon>Pentapetalae</taxon>
        <taxon>rosids</taxon>
        <taxon>fabids</taxon>
        <taxon>Fabales</taxon>
        <taxon>Fabaceae</taxon>
        <taxon>Papilionoideae</taxon>
        <taxon>50 kb inversion clade</taxon>
        <taxon>NPAAA clade</taxon>
        <taxon>Hologalegina</taxon>
        <taxon>IRL clade</taxon>
        <taxon>Trifolieae</taxon>
        <taxon>Medicago</taxon>
    </lineage>
</organism>
<dbReference type="PaxDb" id="3880-AET01926"/>
<dbReference type="Gramene" id="rna45606">
    <property type="protein sequence ID" value="RHN39569.1"/>
    <property type="gene ID" value="gene45606"/>
</dbReference>
<keyword evidence="9" id="KW-1185">Reference proteome</keyword>
<reference evidence="6 9" key="2">
    <citation type="journal article" date="2014" name="BMC Genomics">
        <title>An improved genome release (version Mt4.0) for the model legume Medicago truncatula.</title>
        <authorList>
            <person name="Tang H."/>
            <person name="Krishnakumar V."/>
            <person name="Bidwell S."/>
            <person name="Rosen B."/>
            <person name="Chan A."/>
            <person name="Zhou S."/>
            <person name="Gentzbittel L."/>
            <person name="Childs K.L."/>
            <person name="Yandell M."/>
            <person name="Gundlach H."/>
            <person name="Mayer K.F."/>
            <person name="Schwartz D.C."/>
            <person name="Town C.D."/>
        </authorList>
    </citation>
    <scope>GENOME REANNOTATION</scope>
    <source>
        <strain evidence="8 9">cv. Jemalong A17</strain>
    </source>
</reference>